<dbReference type="WBParaSite" id="MBELARI_LOCUS17336">
    <property type="protein sequence ID" value="MBELARI_LOCUS17336"/>
    <property type="gene ID" value="MBELARI_LOCUS17336"/>
</dbReference>
<evidence type="ECO:0000256" key="4">
    <source>
        <dbReference type="ARBA" id="ARBA00021341"/>
    </source>
</evidence>
<keyword evidence="12" id="KW-0406">Ion transport</keyword>
<keyword evidence="10" id="KW-0539">Nucleus</keyword>
<evidence type="ECO:0000256" key="6">
    <source>
        <dbReference type="ARBA" id="ARBA00022692"/>
    </source>
</evidence>
<dbReference type="InterPro" id="IPR000426">
    <property type="entry name" value="Proteasome_asu_N"/>
</dbReference>
<feature type="transmembrane region" description="Helical" evidence="12">
    <location>
        <begin position="398"/>
        <end position="416"/>
    </location>
</feature>
<dbReference type="AlphaFoldDB" id="A0AAF3ETE9"/>
<evidence type="ECO:0000256" key="8">
    <source>
        <dbReference type="ARBA" id="ARBA00022989"/>
    </source>
</evidence>
<dbReference type="Gene3D" id="1.20.58.390">
    <property type="entry name" value="Neurotransmitter-gated ion-channel transmembrane domain"/>
    <property type="match status" value="2"/>
</dbReference>
<dbReference type="PRINTS" id="PR00252">
    <property type="entry name" value="NRIONCHANNEL"/>
</dbReference>
<dbReference type="NCBIfam" id="NF003075">
    <property type="entry name" value="PRK03996.1"/>
    <property type="match status" value="1"/>
</dbReference>
<dbReference type="Proteomes" id="UP000887575">
    <property type="component" value="Unassembled WGS sequence"/>
</dbReference>
<dbReference type="InterPro" id="IPR016050">
    <property type="entry name" value="Proteasome_bsu_CS"/>
</dbReference>
<comment type="subcellular location">
    <subcellularLocation>
        <location evidence="3">Membrane</location>
        <topology evidence="3">Multi-pass membrane protein</topology>
    </subcellularLocation>
    <subcellularLocation>
        <location evidence="2">Nucleus</location>
    </subcellularLocation>
</comment>
<dbReference type="FunFam" id="2.70.170.10:FF:000060">
    <property type="entry name" value="Nicotinic acetylcholine receptor subunit alpha4"/>
    <property type="match status" value="1"/>
</dbReference>
<comment type="similarity">
    <text evidence="12">Belongs to the ligand-gated ion channel (TC 1.A.9) family.</text>
</comment>
<dbReference type="GO" id="GO:0019773">
    <property type="term" value="C:proteasome core complex, alpha-subunit complex"/>
    <property type="evidence" value="ECO:0007669"/>
    <property type="project" value="UniProtKB-UniRule"/>
</dbReference>
<dbReference type="FunFam" id="3.60.20.10:FF:000031">
    <property type="entry name" value="Proteasome subunit alpha type"/>
    <property type="match status" value="1"/>
</dbReference>
<evidence type="ECO:0000256" key="3">
    <source>
        <dbReference type="ARBA" id="ARBA00004141"/>
    </source>
</evidence>
<evidence type="ECO:0000256" key="12">
    <source>
        <dbReference type="RuleBase" id="RU000687"/>
    </source>
</evidence>
<dbReference type="GO" id="GO:0005230">
    <property type="term" value="F:extracellular ligand-gated monoatomic ion channel activity"/>
    <property type="evidence" value="ECO:0007669"/>
    <property type="project" value="InterPro"/>
</dbReference>
<dbReference type="InterPro" id="IPR023332">
    <property type="entry name" value="Proteasome_alpha-type"/>
</dbReference>
<dbReference type="SUPFAM" id="SSF63712">
    <property type="entry name" value="Nicotinic receptor ligand binding domain-like"/>
    <property type="match status" value="1"/>
</dbReference>
<dbReference type="PROSITE" id="PS51475">
    <property type="entry name" value="PROTEASOME_ALPHA_2"/>
    <property type="match status" value="1"/>
</dbReference>
<evidence type="ECO:0000256" key="9">
    <source>
        <dbReference type="ARBA" id="ARBA00023136"/>
    </source>
</evidence>
<dbReference type="PANTHER" id="PTHR11599">
    <property type="entry name" value="PROTEASOME SUBUNIT ALPHA/BETA"/>
    <property type="match status" value="1"/>
</dbReference>
<dbReference type="InterPro" id="IPR038050">
    <property type="entry name" value="Neuro_actylchol_rec"/>
</dbReference>
<feature type="transmembrane region" description="Helical" evidence="12">
    <location>
        <begin position="368"/>
        <end position="391"/>
    </location>
</feature>
<dbReference type="CDD" id="cd19051">
    <property type="entry name" value="LGIC_TM_cation"/>
    <property type="match status" value="1"/>
</dbReference>
<dbReference type="InterPro" id="IPR006202">
    <property type="entry name" value="Neur_chan_lig-bd"/>
</dbReference>
<keyword evidence="7 11" id="KW-0647">Proteasome</keyword>
<evidence type="ECO:0000256" key="11">
    <source>
        <dbReference type="PROSITE-ProRule" id="PRU00808"/>
    </source>
</evidence>
<dbReference type="CDD" id="cd03752">
    <property type="entry name" value="proteasome_alpha_type_4"/>
    <property type="match status" value="1"/>
</dbReference>
<dbReference type="GO" id="GO:0005634">
    <property type="term" value="C:nucleus"/>
    <property type="evidence" value="ECO:0007669"/>
    <property type="project" value="UniProtKB-SubCell"/>
</dbReference>
<reference evidence="16" key="1">
    <citation type="submission" date="2024-02" db="UniProtKB">
        <authorList>
            <consortium name="WormBaseParasite"/>
        </authorList>
    </citation>
    <scope>IDENTIFICATION</scope>
</reference>
<evidence type="ECO:0000313" key="16">
    <source>
        <dbReference type="WBParaSite" id="MBELARI_LOCUS17336"/>
    </source>
</evidence>
<dbReference type="Gene3D" id="2.70.170.10">
    <property type="entry name" value="Neurotransmitter-gated ion-channel ligand-binding domain"/>
    <property type="match status" value="1"/>
</dbReference>
<evidence type="ECO:0000256" key="10">
    <source>
        <dbReference type="ARBA" id="ARBA00023242"/>
    </source>
</evidence>
<evidence type="ECO:0000256" key="7">
    <source>
        <dbReference type="ARBA" id="ARBA00022942"/>
    </source>
</evidence>
<keyword evidence="15" id="KW-1185">Reference proteome</keyword>
<organism evidence="15 16">
    <name type="scientific">Mesorhabditis belari</name>
    <dbReference type="NCBI Taxonomy" id="2138241"/>
    <lineage>
        <taxon>Eukaryota</taxon>
        <taxon>Metazoa</taxon>
        <taxon>Ecdysozoa</taxon>
        <taxon>Nematoda</taxon>
        <taxon>Chromadorea</taxon>
        <taxon>Rhabditida</taxon>
        <taxon>Rhabditina</taxon>
        <taxon>Rhabditomorpha</taxon>
        <taxon>Rhabditoidea</taxon>
        <taxon>Rhabditidae</taxon>
        <taxon>Mesorhabditinae</taxon>
        <taxon>Mesorhabditis</taxon>
    </lineage>
</organism>
<dbReference type="InterPro" id="IPR018000">
    <property type="entry name" value="Neurotransmitter_ion_chnl_CS"/>
</dbReference>
<keyword evidence="12" id="KW-0813">Transport</keyword>
<dbReference type="Pfam" id="PF00227">
    <property type="entry name" value="Proteasome"/>
    <property type="match status" value="1"/>
</dbReference>
<dbReference type="PROSITE" id="PS00388">
    <property type="entry name" value="PROTEASOME_ALPHA_1"/>
    <property type="match status" value="1"/>
</dbReference>
<keyword evidence="13" id="KW-0175">Coiled coil</keyword>
<dbReference type="CDD" id="cd18997">
    <property type="entry name" value="LGIC_ECD_nAChR"/>
    <property type="match status" value="1"/>
</dbReference>
<dbReference type="InterPro" id="IPR029055">
    <property type="entry name" value="Ntn_hydrolases_N"/>
</dbReference>
<dbReference type="Pfam" id="PF10584">
    <property type="entry name" value="Proteasome_A_N"/>
    <property type="match status" value="1"/>
</dbReference>
<keyword evidence="9 12" id="KW-0472">Membrane</keyword>
<dbReference type="Gene3D" id="3.60.20.10">
    <property type="entry name" value="Glutamine Phosphoribosylpyrophosphate, subunit 1, domain 1"/>
    <property type="match status" value="1"/>
</dbReference>
<dbReference type="SUPFAM" id="SSF90112">
    <property type="entry name" value="Neurotransmitter-gated ion-channel transmembrane pore"/>
    <property type="match status" value="1"/>
</dbReference>
<sequence length="828" mass="95093">MGFQNVVYVTLATSRILFLQRREAIQSSDAEEEKERIDWVKKYFKLSKEYKEARARKRKTTRENHKMTENNAKLKIDLKYANHQVLKRNLMGSARGVIEWFERHHEMPPHVREDTRFNRCSDSEEEKKRLDFRKKYFKLRKECKKAKDMLLGTTRENHKVAVNNAKLEIDLEFANYLYFLMQKGLRRRNDDCQETNEENIELAVSNAKLEIDLKYTNSVVLRMDSMLSARGVIEWFERHHHTREGSRFNRCADDYTAGFMRSRAMVLHTGTVFWPPPTQLRSTCKIDVTYFPFDSQHCSLKFGSWTYHGFQVDTTNRSVNVDLSNYVTSGEFDLVAVYQKRRVVKYTCCPEPYPDLTFYIHIRRKTLYYMYNVVFPCLMMSVLTLLVFWLPPDSGEKIALGITVLLAFSVFVLAIAEKMPETSDSMPLIGVYLTVVMGMTSVSAMQLIVSVSTIFTTNLVPVDVVIGADRVNVLSQKNLFASRSENGAVPKSTARNSDELNEKLLKALQILIKRQQFEDDGQVLANEWRQVAQVINRLLFWIFLIATTAITTTLLIIIPSVHYANETGFTLCAATNFDKMARRYDSRTTIFSPEGRLYQVEYAMEAISHAGTCLGILASDGILIAAEKRNVHKLLDDSVLAEKIYRLSDNIACTVAGITADANILINHLRFWAADYKLGYGEDIPVEQLVRNLCNEKQRYTQVGGKRPFGVSLLYMGWDKHYGFQLYQSDPSGNYTGWKATCIGNNHQSAVSLLKQEYKNPTLAEAKQLAMKVLWKTLDVKLAPEKIEMAVLVRKDGKSVVEELSHAEVTALIKEREEKEKEAEPART</sequence>
<dbReference type="InterPro" id="IPR036734">
    <property type="entry name" value="Neur_chan_lig-bd_sf"/>
</dbReference>
<evidence type="ECO:0000256" key="2">
    <source>
        <dbReference type="ARBA" id="ARBA00004123"/>
    </source>
</evidence>
<keyword evidence="5" id="KW-0963">Cytoplasm</keyword>
<dbReference type="GO" id="GO:0004888">
    <property type="term" value="F:transmembrane signaling receptor activity"/>
    <property type="evidence" value="ECO:0007669"/>
    <property type="project" value="InterPro"/>
</dbReference>
<dbReference type="PROSITE" id="PS00236">
    <property type="entry name" value="NEUROTR_ION_CHANNEL"/>
    <property type="match status" value="1"/>
</dbReference>
<dbReference type="PROSITE" id="PS00854">
    <property type="entry name" value="PROTEASOME_BETA_1"/>
    <property type="match status" value="1"/>
</dbReference>
<feature type="coiled-coil region" evidence="13">
    <location>
        <begin position="43"/>
        <end position="70"/>
    </location>
</feature>
<protein>
    <recommendedName>
        <fullName evidence="4">Proteasome subunit alpha type-4</fullName>
    </recommendedName>
</protein>
<dbReference type="InterPro" id="IPR006201">
    <property type="entry name" value="Neur_channel"/>
</dbReference>
<dbReference type="InterPro" id="IPR036719">
    <property type="entry name" value="Neuro-gated_channel_TM_sf"/>
</dbReference>
<evidence type="ECO:0000259" key="14">
    <source>
        <dbReference type="PROSITE" id="PS00388"/>
    </source>
</evidence>
<dbReference type="InterPro" id="IPR050115">
    <property type="entry name" value="Proteasome_alpha"/>
</dbReference>
<proteinExistence type="inferred from homology"/>
<keyword evidence="6 12" id="KW-0812">Transmembrane</keyword>
<comment type="similarity">
    <text evidence="11">Belongs to the peptidase T1A family.</text>
</comment>
<feature type="transmembrane region" description="Helical" evidence="12">
    <location>
        <begin position="428"/>
        <end position="449"/>
    </location>
</feature>
<dbReference type="Pfam" id="PF02932">
    <property type="entry name" value="Neur_chan_memb"/>
    <property type="match status" value="1"/>
</dbReference>
<dbReference type="InterPro" id="IPR006029">
    <property type="entry name" value="Neurotrans-gated_channel_TM"/>
</dbReference>
<keyword evidence="8 12" id="KW-1133">Transmembrane helix</keyword>
<dbReference type="GO" id="GO:0006511">
    <property type="term" value="P:ubiquitin-dependent protein catabolic process"/>
    <property type="evidence" value="ECO:0007669"/>
    <property type="project" value="InterPro"/>
</dbReference>
<dbReference type="SMART" id="SM00948">
    <property type="entry name" value="Proteasome_A_N"/>
    <property type="match status" value="1"/>
</dbReference>
<comment type="function">
    <text evidence="1">The proteasome is a multicatalytic proteinase complex which is characterized by its ability to cleave peptides with Arg, Phe, Tyr, Leu, and Glu adjacent to the leaving group at neutral or slightly basic pH. The proteasome has an ATP-dependent proteolytic activity.</text>
</comment>
<feature type="transmembrane region" description="Helical" evidence="12">
    <location>
        <begin position="538"/>
        <end position="558"/>
    </location>
</feature>
<evidence type="ECO:0000256" key="1">
    <source>
        <dbReference type="ARBA" id="ARBA00002000"/>
    </source>
</evidence>
<dbReference type="SUPFAM" id="SSF56235">
    <property type="entry name" value="N-terminal nucleophile aminohydrolases (Ntn hydrolases)"/>
    <property type="match status" value="1"/>
</dbReference>
<accession>A0AAF3ETE9</accession>
<keyword evidence="12" id="KW-0407">Ion channel</keyword>
<dbReference type="Pfam" id="PF02931">
    <property type="entry name" value="Neur_chan_LBD"/>
    <property type="match status" value="1"/>
</dbReference>
<evidence type="ECO:0000256" key="5">
    <source>
        <dbReference type="ARBA" id="ARBA00022490"/>
    </source>
</evidence>
<evidence type="ECO:0000313" key="15">
    <source>
        <dbReference type="Proteomes" id="UP000887575"/>
    </source>
</evidence>
<dbReference type="GO" id="GO:0016020">
    <property type="term" value="C:membrane"/>
    <property type="evidence" value="ECO:0007669"/>
    <property type="project" value="UniProtKB-SubCell"/>
</dbReference>
<evidence type="ECO:0000256" key="13">
    <source>
        <dbReference type="SAM" id="Coils"/>
    </source>
</evidence>
<dbReference type="InterPro" id="IPR001353">
    <property type="entry name" value="Proteasome_sua/b"/>
</dbReference>
<feature type="domain" description="Proteasome alpha-type subunits" evidence="14">
    <location>
        <begin position="584"/>
        <end position="606"/>
    </location>
</feature>
<name>A0AAF3ETE9_9BILA</name>